<dbReference type="AlphaFoldDB" id="A0A0N5ADA0"/>
<evidence type="ECO:0000313" key="2">
    <source>
        <dbReference type="WBParaSite" id="SMUV_0000214101-mRNA-1"/>
    </source>
</evidence>
<dbReference type="WBParaSite" id="SMUV_0000214101-mRNA-1">
    <property type="protein sequence ID" value="SMUV_0000214101-mRNA-1"/>
    <property type="gene ID" value="SMUV_0000214101"/>
</dbReference>
<sequence>MSHWTLPRTLEAIESASRRSHKNPFGSLFNSLTHRHRRVKLNSGKGKENMVSFLDSWTLDIFSNLSSYLYKSFSFHFYTTNDFTVLIFLKRCFSDVIFPSKPCCIGEYAQSFSFH</sequence>
<keyword evidence="1" id="KW-1185">Reference proteome</keyword>
<accession>A0A0N5ADA0</accession>
<name>A0A0N5ADA0_9BILA</name>
<protein>
    <submittedName>
        <fullName evidence="2">Ovule protein</fullName>
    </submittedName>
</protein>
<proteinExistence type="predicted"/>
<dbReference type="Proteomes" id="UP000046393">
    <property type="component" value="Unplaced"/>
</dbReference>
<organism evidence="1 2">
    <name type="scientific">Syphacia muris</name>
    <dbReference type="NCBI Taxonomy" id="451379"/>
    <lineage>
        <taxon>Eukaryota</taxon>
        <taxon>Metazoa</taxon>
        <taxon>Ecdysozoa</taxon>
        <taxon>Nematoda</taxon>
        <taxon>Chromadorea</taxon>
        <taxon>Rhabditida</taxon>
        <taxon>Spirurina</taxon>
        <taxon>Oxyuridomorpha</taxon>
        <taxon>Oxyuroidea</taxon>
        <taxon>Oxyuridae</taxon>
        <taxon>Syphacia</taxon>
    </lineage>
</organism>
<reference evidence="2" key="1">
    <citation type="submission" date="2017-02" db="UniProtKB">
        <authorList>
            <consortium name="WormBaseParasite"/>
        </authorList>
    </citation>
    <scope>IDENTIFICATION</scope>
</reference>
<evidence type="ECO:0000313" key="1">
    <source>
        <dbReference type="Proteomes" id="UP000046393"/>
    </source>
</evidence>